<keyword evidence="4" id="KW-1185">Reference proteome</keyword>
<sequence>MRTAGVGVVRGARTLLALLAVLGVSAAAHELGGGHVPGALALVVLGVVLAPATWLALARPRGPLALLTLLAGAQVVVHVGLASMAPGVGARAPMPGHDHLPAGLSPGSAAVMPEMGHAGPSMLLLHVVATLALALLLSRVEDVLWRVVCALLPRVAAVVHRPALVRLAVAATAPRPAGRAPRPVGGRAPPVALARA</sequence>
<feature type="transmembrane region" description="Helical" evidence="2">
    <location>
        <begin position="118"/>
        <end position="137"/>
    </location>
</feature>
<dbReference type="EMBL" id="JAFDVD010000008">
    <property type="protein sequence ID" value="MBM6400360.1"/>
    <property type="molecule type" value="Genomic_DNA"/>
</dbReference>
<organism evidence="3 4">
    <name type="scientific">Phycicoccus sonneratiae</name>
    <dbReference type="NCBI Taxonomy" id="2807628"/>
    <lineage>
        <taxon>Bacteria</taxon>
        <taxon>Bacillati</taxon>
        <taxon>Actinomycetota</taxon>
        <taxon>Actinomycetes</taxon>
        <taxon>Micrococcales</taxon>
        <taxon>Intrasporangiaceae</taxon>
        <taxon>Phycicoccus</taxon>
    </lineage>
</organism>
<evidence type="ECO:0000256" key="1">
    <source>
        <dbReference type="SAM" id="MobiDB-lite"/>
    </source>
</evidence>
<reference evidence="3" key="1">
    <citation type="submission" date="2021-02" db="EMBL/GenBank/DDBJ databases">
        <title>Phycicoccus sp. MQZ13P-5T, whole genome shotgun sequence.</title>
        <authorList>
            <person name="Tuo L."/>
        </authorList>
    </citation>
    <scope>NUCLEOTIDE SEQUENCE</scope>
    <source>
        <strain evidence="3">MQZ13P-5</strain>
    </source>
</reference>
<evidence type="ECO:0008006" key="5">
    <source>
        <dbReference type="Google" id="ProtNLM"/>
    </source>
</evidence>
<accession>A0ABS2CKQ2</accession>
<dbReference type="RefSeq" id="WP_204130831.1">
    <property type="nucleotide sequence ID" value="NZ_JAFDVD010000008.1"/>
</dbReference>
<evidence type="ECO:0000313" key="4">
    <source>
        <dbReference type="Proteomes" id="UP001430172"/>
    </source>
</evidence>
<evidence type="ECO:0000313" key="3">
    <source>
        <dbReference type="EMBL" id="MBM6400360.1"/>
    </source>
</evidence>
<feature type="transmembrane region" description="Helical" evidence="2">
    <location>
        <begin position="64"/>
        <end position="85"/>
    </location>
</feature>
<evidence type="ECO:0000256" key="2">
    <source>
        <dbReference type="SAM" id="Phobius"/>
    </source>
</evidence>
<keyword evidence="2" id="KW-0472">Membrane</keyword>
<dbReference type="Proteomes" id="UP001430172">
    <property type="component" value="Unassembled WGS sequence"/>
</dbReference>
<keyword evidence="2" id="KW-1133">Transmembrane helix</keyword>
<feature type="transmembrane region" description="Helical" evidence="2">
    <location>
        <begin position="38"/>
        <end position="57"/>
    </location>
</feature>
<protein>
    <recommendedName>
        <fullName evidence="5">MFS transporter</fullName>
    </recommendedName>
</protein>
<keyword evidence="2" id="KW-0812">Transmembrane</keyword>
<comment type="caution">
    <text evidence="3">The sequence shown here is derived from an EMBL/GenBank/DDBJ whole genome shotgun (WGS) entry which is preliminary data.</text>
</comment>
<proteinExistence type="predicted"/>
<gene>
    <name evidence="3" type="ORF">JQN70_08195</name>
</gene>
<name>A0ABS2CKQ2_9MICO</name>
<feature type="region of interest" description="Disordered" evidence="1">
    <location>
        <begin position="175"/>
        <end position="196"/>
    </location>
</feature>